<evidence type="ECO:0000313" key="2">
    <source>
        <dbReference type="Ensembl" id="ENSCCRP00020050642.1"/>
    </source>
</evidence>
<evidence type="ECO:0000256" key="1">
    <source>
        <dbReference type="SAM" id="Phobius"/>
    </source>
</evidence>
<proteinExistence type="predicted"/>
<name>A0A8C2HKW9_CYPCA</name>
<dbReference type="Ensembl" id="ENSCCRT00020055176.1">
    <property type="protein sequence ID" value="ENSCCRP00020050642.1"/>
    <property type="gene ID" value="ENSCCRG00020022570.1"/>
</dbReference>
<sequence length="55" mass="6260">MIFGARQLKYRTFELAGGRPSSYFLFLWQGFLFPPVLLQNTAIIPALRSGLQTNI</sequence>
<keyword evidence="1" id="KW-0472">Membrane</keyword>
<protein>
    <submittedName>
        <fullName evidence="2">Uncharacterized protein</fullName>
    </submittedName>
</protein>
<keyword evidence="1" id="KW-0812">Transmembrane</keyword>
<feature type="transmembrane region" description="Helical" evidence="1">
    <location>
        <begin position="20"/>
        <end position="38"/>
    </location>
</feature>
<dbReference type="AlphaFoldDB" id="A0A8C2HKW9"/>
<reference evidence="2" key="1">
    <citation type="submission" date="2025-08" db="UniProtKB">
        <authorList>
            <consortium name="Ensembl"/>
        </authorList>
    </citation>
    <scope>IDENTIFICATION</scope>
</reference>
<keyword evidence="1" id="KW-1133">Transmembrane helix</keyword>
<dbReference type="Proteomes" id="UP000694701">
    <property type="component" value="Unplaced"/>
</dbReference>
<organism evidence="2 3">
    <name type="scientific">Cyprinus carpio</name>
    <name type="common">Common carp</name>
    <dbReference type="NCBI Taxonomy" id="7962"/>
    <lineage>
        <taxon>Eukaryota</taxon>
        <taxon>Metazoa</taxon>
        <taxon>Chordata</taxon>
        <taxon>Craniata</taxon>
        <taxon>Vertebrata</taxon>
        <taxon>Euteleostomi</taxon>
        <taxon>Actinopterygii</taxon>
        <taxon>Neopterygii</taxon>
        <taxon>Teleostei</taxon>
        <taxon>Ostariophysi</taxon>
        <taxon>Cypriniformes</taxon>
        <taxon>Cyprinidae</taxon>
        <taxon>Cyprininae</taxon>
        <taxon>Cyprinus</taxon>
    </lineage>
</organism>
<accession>A0A8C2HKW9</accession>
<evidence type="ECO:0000313" key="3">
    <source>
        <dbReference type="Proteomes" id="UP000694701"/>
    </source>
</evidence>